<dbReference type="Pfam" id="PF08568">
    <property type="entry name" value="Kinetochor_Ybp2"/>
    <property type="match status" value="1"/>
</dbReference>
<sequence>MDPVDNEEHIGMIRERMDPIDNEERMKMIRECVAACDPLGVKKLILEDKLRDESLNWQLLSLLGPAVNEENFNSCPGFVEVCERCMKYLVTVGNPDELVYALLEQADSFDDHVRFQTFLGLTKICILRSPAKRLFLLELSLVTFSDCVAKLEIEGGETEEEVRAAEIDPVTEMAEHAVSAYLDFMATFVELDWKVEVIKETDQEQEHKILVKFLLKVLEHPLSQLDLGVRENHIGMKVKSTARILAEKVMALLKKLNKDLFGLLRDSVSHNDKLSLKLKLRRGDPGLGDELDKQSELGLSCMAYLLLAEDVAEFSLPPLMPWNGIYELCVSFFALMLAKKETAVRRKGVHLFSKLLQTQDGHVLIPYEDLDRPEYYRILGSLFDIMTHCSARDLRQKCVCLVAPFINLFDAKARYQMFIKMFGTLTHSGAVGFCVQLFKDQVDKSFNLGDQRLKAALSKYFSGLNLKRIFLLITKLEDKAATDLVEHSDRIISVLNLIRYLALRDPPQTNMSGFWDFIPAIEKDFLKLLYEGLDLTKGHYRLELSALQKGNQSQGAGEEVVDMCVSVAGFTLPPMARGQKVAILQQALRTLDLITGLVVRVEEILAQQRKTMTSLQ</sequence>
<dbReference type="PANTHER" id="PTHR15430:SF1">
    <property type="entry name" value="GLOMULIN"/>
    <property type="match status" value="1"/>
</dbReference>
<dbReference type="GO" id="GO:0055105">
    <property type="term" value="F:ubiquitin-protein transferase inhibitor activity"/>
    <property type="evidence" value="ECO:0007669"/>
    <property type="project" value="TreeGrafter"/>
</dbReference>
<accession>A0A9D4IDX0</accession>
<evidence type="ECO:0008006" key="3">
    <source>
        <dbReference type="Google" id="ProtNLM"/>
    </source>
</evidence>
<keyword evidence="2" id="KW-1185">Reference proteome</keyword>
<evidence type="ECO:0000313" key="2">
    <source>
        <dbReference type="Proteomes" id="UP000828390"/>
    </source>
</evidence>
<dbReference type="GO" id="GO:0005737">
    <property type="term" value="C:cytoplasm"/>
    <property type="evidence" value="ECO:0007669"/>
    <property type="project" value="TreeGrafter"/>
</dbReference>
<reference evidence="1" key="2">
    <citation type="submission" date="2020-11" db="EMBL/GenBank/DDBJ databases">
        <authorList>
            <person name="McCartney M.A."/>
            <person name="Auch B."/>
            <person name="Kono T."/>
            <person name="Mallez S."/>
            <person name="Becker A."/>
            <person name="Gohl D.M."/>
            <person name="Silverstein K.A.T."/>
            <person name="Koren S."/>
            <person name="Bechman K.B."/>
            <person name="Herman A."/>
            <person name="Abrahante J.E."/>
            <person name="Garbe J."/>
        </authorList>
    </citation>
    <scope>NUCLEOTIDE SEQUENCE</scope>
    <source>
        <strain evidence="1">Duluth1</strain>
        <tissue evidence="1">Whole animal</tissue>
    </source>
</reference>
<dbReference type="PANTHER" id="PTHR15430">
    <property type="entry name" value="GLOMULIN"/>
    <property type="match status" value="1"/>
</dbReference>
<dbReference type="AlphaFoldDB" id="A0A9D4IDX0"/>
<protein>
    <recommendedName>
        <fullName evidence="3">Glomulin</fullName>
    </recommendedName>
</protein>
<proteinExistence type="predicted"/>
<dbReference type="InterPro" id="IPR019516">
    <property type="entry name" value="Glomulin/ALF4"/>
</dbReference>
<name>A0A9D4IDX0_DREPO</name>
<reference evidence="1" key="1">
    <citation type="journal article" date="2019" name="bioRxiv">
        <title>The Genome of the Zebra Mussel, Dreissena polymorpha: A Resource for Invasive Species Research.</title>
        <authorList>
            <person name="McCartney M.A."/>
            <person name="Auch B."/>
            <person name="Kono T."/>
            <person name="Mallez S."/>
            <person name="Zhang Y."/>
            <person name="Obille A."/>
            <person name="Becker A."/>
            <person name="Abrahante J.E."/>
            <person name="Garbe J."/>
            <person name="Badalamenti J.P."/>
            <person name="Herman A."/>
            <person name="Mangelson H."/>
            <person name="Liachko I."/>
            <person name="Sullivan S."/>
            <person name="Sone E.D."/>
            <person name="Koren S."/>
            <person name="Silverstein K.A.T."/>
            <person name="Beckman K.B."/>
            <person name="Gohl D.M."/>
        </authorList>
    </citation>
    <scope>NUCLEOTIDE SEQUENCE</scope>
    <source>
        <strain evidence="1">Duluth1</strain>
        <tissue evidence="1">Whole animal</tissue>
    </source>
</reference>
<organism evidence="1 2">
    <name type="scientific">Dreissena polymorpha</name>
    <name type="common">Zebra mussel</name>
    <name type="synonym">Mytilus polymorpha</name>
    <dbReference type="NCBI Taxonomy" id="45954"/>
    <lineage>
        <taxon>Eukaryota</taxon>
        <taxon>Metazoa</taxon>
        <taxon>Spiralia</taxon>
        <taxon>Lophotrochozoa</taxon>
        <taxon>Mollusca</taxon>
        <taxon>Bivalvia</taxon>
        <taxon>Autobranchia</taxon>
        <taxon>Heteroconchia</taxon>
        <taxon>Euheterodonta</taxon>
        <taxon>Imparidentia</taxon>
        <taxon>Neoheterodontei</taxon>
        <taxon>Myida</taxon>
        <taxon>Dreissenoidea</taxon>
        <taxon>Dreissenidae</taxon>
        <taxon>Dreissena</taxon>
    </lineage>
</organism>
<dbReference type="Proteomes" id="UP000828390">
    <property type="component" value="Unassembled WGS sequence"/>
</dbReference>
<gene>
    <name evidence="1" type="ORF">DPMN_170033</name>
</gene>
<evidence type="ECO:0000313" key="1">
    <source>
        <dbReference type="EMBL" id="KAH3768817.1"/>
    </source>
</evidence>
<dbReference type="EMBL" id="JAIWYP010000009">
    <property type="protein sequence ID" value="KAH3768817.1"/>
    <property type="molecule type" value="Genomic_DNA"/>
</dbReference>
<comment type="caution">
    <text evidence="1">The sequence shown here is derived from an EMBL/GenBank/DDBJ whole genome shotgun (WGS) entry which is preliminary data.</text>
</comment>
<dbReference type="OrthoDB" id="619536at2759"/>
<dbReference type="InterPro" id="IPR013877">
    <property type="entry name" value="YAP-bd/ALF4/Glomulin"/>
</dbReference>